<feature type="non-terminal residue" evidence="7">
    <location>
        <position position="1"/>
    </location>
</feature>
<keyword evidence="4" id="KW-0862">Zinc</keyword>
<dbReference type="SUPFAM" id="SSF57667">
    <property type="entry name" value="beta-beta-alpha zinc fingers"/>
    <property type="match status" value="1"/>
</dbReference>
<dbReference type="AlphaFoldDB" id="A0AAD7VXA6"/>
<dbReference type="Gene3D" id="3.30.160.60">
    <property type="entry name" value="Classic Zinc Finger"/>
    <property type="match status" value="2"/>
</dbReference>
<dbReference type="PANTHER" id="PTHR24379">
    <property type="entry name" value="KRAB AND ZINC FINGER DOMAIN-CONTAINING"/>
    <property type="match status" value="1"/>
</dbReference>
<name>A0AAD7VXA6_9TELE</name>
<evidence type="ECO:0000256" key="4">
    <source>
        <dbReference type="ARBA" id="ARBA00022833"/>
    </source>
</evidence>
<dbReference type="EMBL" id="JAINUG010002630">
    <property type="protein sequence ID" value="KAJ8347467.1"/>
    <property type="molecule type" value="Genomic_DNA"/>
</dbReference>
<dbReference type="PANTHER" id="PTHR24379:SF121">
    <property type="entry name" value="C2H2-TYPE DOMAIN-CONTAINING PROTEIN"/>
    <property type="match status" value="1"/>
</dbReference>
<comment type="caution">
    <text evidence="7">The sequence shown here is derived from an EMBL/GenBank/DDBJ whole genome shotgun (WGS) entry which is preliminary data.</text>
</comment>
<dbReference type="PROSITE" id="PS50157">
    <property type="entry name" value="ZINC_FINGER_C2H2_2"/>
    <property type="match status" value="1"/>
</dbReference>
<evidence type="ECO:0000313" key="8">
    <source>
        <dbReference type="Proteomes" id="UP001221898"/>
    </source>
</evidence>
<dbReference type="GO" id="GO:0008270">
    <property type="term" value="F:zinc ion binding"/>
    <property type="evidence" value="ECO:0007669"/>
    <property type="project" value="UniProtKB-KW"/>
</dbReference>
<keyword evidence="8" id="KW-1185">Reference proteome</keyword>
<dbReference type="InterPro" id="IPR013087">
    <property type="entry name" value="Znf_C2H2_type"/>
</dbReference>
<evidence type="ECO:0000259" key="6">
    <source>
        <dbReference type="PROSITE" id="PS50157"/>
    </source>
</evidence>
<protein>
    <recommendedName>
        <fullName evidence="6">C2H2-type domain-containing protein</fullName>
    </recommendedName>
</protein>
<keyword evidence="3 5" id="KW-0863">Zinc-finger</keyword>
<accession>A0AAD7VXA6</accession>
<dbReference type="PROSITE" id="PS00028">
    <property type="entry name" value="ZINC_FINGER_C2H2_1"/>
    <property type="match status" value="2"/>
</dbReference>
<dbReference type="Proteomes" id="UP001221898">
    <property type="component" value="Unassembled WGS sequence"/>
</dbReference>
<sequence length="326" mass="35243">LFTDLTNVGIVYELAQRLGVHELVHTCQATFPNLRGSGSSPGEQVVDLDLDLGFTTPAQQLSGKSLPKEFQAVRVHLLAHACLQPQPSLGARCACSFLVRPLLERHMVLHAEDGGGLGPQGNGAPALLRCSLCPHVFHFASSFQLHLSQHASKPFQCKVCLRFFRKRSTMIGHLKTHAKLSLATSGEIIVMSIRIQGTGHGASLLTELNRCHLPQPAGVWVQPGEQVVDLDLDLGFTTPAQQLSGKSLPKEFQLPGAPPAERHMVLHAEDGGGLGPQGNGAPALLRCSLCPHVFHFASSFQLHLSQHASKPFQCKVCLRFFRSAPP</sequence>
<feature type="domain" description="C2H2-type" evidence="6">
    <location>
        <begin position="155"/>
        <end position="178"/>
    </location>
</feature>
<organism evidence="7 8">
    <name type="scientific">Aldrovandia affinis</name>
    <dbReference type="NCBI Taxonomy" id="143900"/>
    <lineage>
        <taxon>Eukaryota</taxon>
        <taxon>Metazoa</taxon>
        <taxon>Chordata</taxon>
        <taxon>Craniata</taxon>
        <taxon>Vertebrata</taxon>
        <taxon>Euteleostomi</taxon>
        <taxon>Actinopterygii</taxon>
        <taxon>Neopterygii</taxon>
        <taxon>Teleostei</taxon>
        <taxon>Notacanthiformes</taxon>
        <taxon>Halosauridae</taxon>
        <taxon>Aldrovandia</taxon>
    </lineage>
</organism>
<keyword evidence="1" id="KW-0479">Metal-binding</keyword>
<proteinExistence type="predicted"/>
<reference evidence="7" key="1">
    <citation type="journal article" date="2023" name="Science">
        <title>Genome structures resolve the early diversification of teleost fishes.</title>
        <authorList>
            <person name="Parey E."/>
            <person name="Louis A."/>
            <person name="Montfort J."/>
            <person name="Bouchez O."/>
            <person name="Roques C."/>
            <person name="Iampietro C."/>
            <person name="Lluch J."/>
            <person name="Castinel A."/>
            <person name="Donnadieu C."/>
            <person name="Desvignes T."/>
            <person name="Floi Bucao C."/>
            <person name="Jouanno E."/>
            <person name="Wen M."/>
            <person name="Mejri S."/>
            <person name="Dirks R."/>
            <person name="Jansen H."/>
            <person name="Henkel C."/>
            <person name="Chen W.J."/>
            <person name="Zahm M."/>
            <person name="Cabau C."/>
            <person name="Klopp C."/>
            <person name="Thompson A.W."/>
            <person name="Robinson-Rechavi M."/>
            <person name="Braasch I."/>
            <person name="Lecointre G."/>
            <person name="Bobe J."/>
            <person name="Postlethwait J.H."/>
            <person name="Berthelot C."/>
            <person name="Roest Crollius H."/>
            <person name="Guiguen Y."/>
        </authorList>
    </citation>
    <scope>NUCLEOTIDE SEQUENCE</scope>
    <source>
        <strain evidence="7">NC1722</strain>
    </source>
</reference>
<gene>
    <name evidence="7" type="ORF">AAFF_G00197820</name>
</gene>
<evidence type="ECO:0000256" key="5">
    <source>
        <dbReference type="PROSITE-ProRule" id="PRU00042"/>
    </source>
</evidence>
<keyword evidence="2" id="KW-0677">Repeat</keyword>
<evidence type="ECO:0000256" key="1">
    <source>
        <dbReference type="ARBA" id="ARBA00022723"/>
    </source>
</evidence>
<dbReference type="SMART" id="SM00355">
    <property type="entry name" value="ZnF_C2H2"/>
    <property type="match status" value="3"/>
</dbReference>
<evidence type="ECO:0000256" key="2">
    <source>
        <dbReference type="ARBA" id="ARBA00022737"/>
    </source>
</evidence>
<dbReference type="InterPro" id="IPR036236">
    <property type="entry name" value="Znf_C2H2_sf"/>
</dbReference>
<evidence type="ECO:0000313" key="7">
    <source>
        <dbReference type="EMBL" id="KAJ8347467.1"/>
    </source>
</evidence>
<evidence type="ECO:0000256" key="3">
    <source>
        <dbReference type="ARBA" id="ARBA00022771"/>
    </source>
</evidence>